<dbReference type="InterPro" id="IPR023035">
    <property type="entry name" value="Ribosomal_uS9_bac/plastid"/>
</dbReference>
<dbReference type="RefSeq" id="WP_022935872.1">
    <property type="nucleotide sequence ID" value="NZ_LR214940.1"/>
</dbReference>
<dbReference type="PROSITE" id="PS00360">
    <property type="entry name" value="RIBOSOMAL_S9"/>
    <property type="match status" value="1"/>
</dbReference>
<dbReference type="EMBL" id="LR214940">
    <property type="protein sequence ID" value="VEU55218.1"/>
    <property type="molecule type" value="Genomic_DNA"/>
</dbReference>
<keyword evidence="8" id="KW-1185">Reference proteome</keyword>
<evidence type="ECO:0000256" key="4">
    <source>
        <dbReference type="ARBA" id="ARBA00035259"/>
    </source>
</evidence>
<evidence type="ECO:0000313" key="7">
    <source>
        <dbReference type="EMBL" id="VEU55218.1"/>
    </source>
</evidence>
<evidence type="ECO:0000256" key="3">
    <source>
        <dbReference type="ARBA" id="ARBA00023274"/>
    </source>
</evidence>
<dbReference type="InterPro" id="IPR020568">
    <property type="entry name" value="Ribosomal_Su5_D2-typ_SF"/>
</dbReference>
<dbReference type="NCBIfam" id="NF001099">
    <property type="entry name" value="PRK00132.1"/>
    <property type="match status" value="1"/>
</dbReference>
<dbReference type="HAMAP" id="MF_00532_B">
    <property type="entry name" value="Ribosomal_uS9_B"/>
    <property type="match status" value="1"/>
</dbReference>
<evidence type="ECO:0000256" key="2">
    <source>
        <dbReference type="ARBA" id="ARBA00022980"/>
    </source>
</evidence>
<evidence type="ECO:0000256" key="6">
    <source>
        <dbReference type="RuleBase" id="RU003815"/>
    </source>
</evidence>
<dbReference type="FunFam" id="3.30.230.10:FF:000001">
    <property type="entry name" value="30S ribosomal protein S9"/>
    <property type="match status" value="1"/>
</dbReference>
<dbReference type="InterPro" id="IPR020574">
    <property type="entry name" value="Ribosomal_uS9_CS"/>
</dbReference>
<dbReference type="PANTHER" id="PTHR21569:SF1">
    <property type="entry name" value="SMALL RIBOSOMAL SUBUNIT PROTEIN US9M"/>
    <property type="match status" value="1"/>
</dbReference>
<dbReference type="Pfam" id="PF00380">
    <property type="entry name" value="Ribosomal_S9"/>
    <property type="match status" value="1"/>
</dbReference>
<gene>
    <name evidence="5 7" type="primary">rpsI</name>
    <name evidence="7" type="ORF">NCTC10112_00105</name>
</gene>
<dbReference type="GO" id="GO:0003735">
    <property type="term" value="F:structural constituent of ribosome"/>
    <property type="evidence" value="ECO:0007669"/>
    <property type="project" value="InterPro"/>
</dbReference>
<dbReference type="GO" id="GO:0022627">
    <property type="term" value="C:cytosolic small ribosomal subunit"/>
    <property type="evidence" value="ECO:0007669"/>
    <property type="project" value="TreeGrafter"/>
</dbReference>
<dbReference type="InterPro" id="IPR014721">
    <property type="entry name" value="Ribsml_uS5_D2-typ_fold_subgr"/>
</dbReference>
<evidence type="ECO:0000256" key="5">
    <source>
        <dbReference type="HAMAP-Rule" id="MF_00532"/>
    </source>
</evidence>
<protein>
    <recommendedName>
        <fullName evidence="4 5">Small ribosomal subunit protein uS9</fullName>
    </recommendedName>
</protein>
<dbReference type="Gene3D" id="3.30.230.10">
    <property type="match status" value="1"/>
</dbReference>
<dbReference type="AlphaFoldDB" id="A0A448ZVE7"/>
<dbReference type="GO" id="GO:0003723">
    <property type="term" value="F:RNA binding"/>
    <property type="evidence" value="ECO:0007669"/>
    <property type="project" value="TreeGrafter"/>
</dbReference>
<keyword evidence="3 5" id="KW-0687">Ribonucleoprotein</keyword>
<reference evidence="7 8" key="1">
    <citation type="submission" date="2019-01" db="EMBL/GenBank/DDBJ databases">
        <authorList>
            <consortium name="Pathogen Informatics"/>
        </authorList>
    </citation>
    <scope>NUCLEOTIDE SEQUENCE [LARGE SCALE GENOMIC DNA]</scope>
    <source>
        <strain evidence="7 8">NCTC10112</strain>
    </source>
</reference>
<dbReference type="KEGG" id="mob:NCTC10112_00105"/>
<keyword evidence="2 5" id="KW-0689">Ribosomal protein</keyword>
<proteinExistence type="inferred from homology"/>
<evidence type="ECO:0000313" key="8">
    <source>
        <dbReference type="Proteomes" id="UP000290482"/>
    </source>
</evidence>
<comment type="similarity">
    <text evidence="1 5 6">Belongs to the universal ribosomal protein uS9 family.</text>
</comment>
<organism evidence="7 8">
    <name type="scientific">Metamycoplasma orale</name>
    <name type="common">Mycoplasma orale</name>
    <dbReference type="NCBI Taxonomy" id="2121"/>
    <lineage>
        <taxon>Bacteria</taxon>
        <taxon>Bacillati</taxon>
        <taxon>Mycoplasmatota</taxon>
        <taxon>Mycoplasmoidales</taxon>
        <taxon>Metamycoplasmataceae</taxon>
        <taxon>Metamycoplasma</taxon>
    </lineage>
</organism>
<dbReference type="Proteomes" id="UP000290482">
    <property type="component" value="Chromosome"/>
</dbReference>
<name>A0A448ZVE7_METOS</name>
<dbReference type="SUPFAM" id="SSF54211">
    <property type="entry name" value="Ribosomal protein S5 domain 2-like"/>
    <property type="match status" value="1"/>
</dbReference>
<dbReference type="PANTHER" id="PTHR21569">
    <property type="entry name" value="RIBOSOMAL PROTEIN S9"/>
    <property type="match status" value="1"/>
</dbReference>
<sequence>MAKKEQTKKSSSNEIRYYGLGRRKSSVARVYIKPGTGKFLINTKEAKQYLNSDILIKDALSPFEVTGTQNTFDIIVNVNGGGLTGQAGAIRLGIARGLLEASNNEYRNKLKDAGFLTVDSRVKERKKYGLRKARRARQFSKR</sequence>
<accession>A0A448ZVE7</accession>
<dbReference type="OrthoDB" id="9803965at2"/>
<dbReference type="InterPro" id="IPR000754">
    <property type="entry name" value="Ribosomal_uS9"/>
</dbReference>
<dbReference type="GO" id="GO:0006412">
    <property type="term" value="P:translation"/>
    <property type="evidence" value="ECO:0007669"/>
    <property type="project" value="UniProtKB-UniRule"/>
</dbReference>
<evidence type="ECO:0000256" key="1">
    <source>
        <dbReference type="ARBA" id="ARBA00005251"/>
    </source>
</evidence>